<feature type="transmembrane region" description="Helical" evidence="1">
    <location>
        <begin position="441"/>
        <end position="457"/>
    </location>
</feature>
<dbReference type="EMBL" id="CP128400">
    <property type="protein sequence ID" value="WJW68251.1"/>
    <property type="molecule type" value="Genomic_DNA"/>
</dbReference>
<feature type="transmembrane region" description="Helical" evidence="1">
    <location>
        <begin position="645"/>
        <end position="664"/>
    </location>
</feature>
<keyword evidence="1" id="KW-1133">Transmembrane helix</keyword>
<dbReference type="RefSeq" id="WP_341470155.1">
    <property type="nucleotide sequence ID" value="NZ_CP128400.1"/>
</dbReference>
<evidence type="ECO:0000313" key="3">
    <source>
        <dbReference type="EMBL" id="WJW68251.1"/>
    </source>
</evidence>
<feature type="transmembrane region" description="Helical" evidence="1">
    <location>
        <begin position="464"/>
        <end position="492"/>
    </location>
</feature>
<dbReference type="Proteomes" id="UP000521676">
    <property type="component" value="Unassembled WGS sequence"/>
</dbReference>
<keyword evidence="1" id="KW-0812">Transmembrane</keyword>
<keyword evidence="5" id="KW-1185">Reference proteome</keyword>
<accession>A0A8T7M845</accession>
<feature type="transmembrane region" description="Helical" evidence="1">
    <location>
        <begin position="16"/>
        <end position="36"/>
    </location>
</feature>
<feature type="transmembrane region" description="Helical" evidence="1">
    <location>
        <begin position="210"/>
        <end position="230"/>
    </location>
</feature>
<name>A0A8T7M845_9CHLR</name>
<feature type="transmembrane region" description="Helical" evidence="1">
    <location>
        <begin position="621"/>
        <end position="638"/>
    </location>
</feature>
<organism evidence="2 4">
    <name type="scientific">Candidatus Chlorohelix allophototropha</name>
    <dbReference type="NCBI Taxonomy" id="3003348"/>
    <lineage>
        <taxon>Bacteria</taxon>
        <taxon>Bacillati</taxon>
        <taxon>Chloroflexota</taxon>
        <taxon>Chloroflexia</taxon>
        <taxon>Candidatus Chloroheliales</taxon>
        <taxon>Candidatus Chloroheliaceae</taxon>
        <taxon>Candidatus Chlorohelix</taxon>
    </lineage>
</organism>
<evidence type="ECO:0000256" key="1">
    <source>
        <dbReference type="SAM" id="Phobius"/>
    </source>
</evidence>
<feature type="transmembrane region" description="Helical" evidence="1">
    <location>
        <begin position="388"/>
        <end position="407"/>
    </location>
</feature>
<reference evidence="2 4" key="1">
    <citation type="submission" date="2020-06" db="EMBL/GenBank/DDBJ databases">
        <title>Anoxygenic phototrophic Chloroflexota member uses a Type I reaction center.</title>
        <authorList>
            <person name="Tsuji J.M."/>
            <person name="Shaw N.A."/>
            <person name="Nagashima S."/>
            <person name="Venkiteswaran J."/>
            <person name="Schiff S.L."/>
            <person name="Hanada S."/>
            <person name="Tank M."/>
            <person name="Neufeld J.D."/>
        </authorList>
    </citation>
    <scope>NUCLEOTIDE SEQUENCE [LARGE SCALE GENOMIC DNA]</scope>
    <source>
        <strain evidence="2">L227-S17</strain>
    </source>
</reference>
<proteinExistence type="predicted"/>
<gene>
    <name evidence="2" type="ORF">HXX08_20875</name>
    <name evidence="3" type="ORF">OZ401_003858</name>
</gene>
<dbReference type="Proteomes" id="UP001431572">
    <property type="component" value="Chromosome 2"/>
</dbReference>
<dbReference type="AlphaFoldDB" id="A0A8T7M845"/>
<dbReference type="EMBL" id="JACATZ010000003">
    <property type="protein sequence ID" value="NWJ48317.1"/>
    <property type="molecule type" value="Genomic_DNA"/>
</dbReference>
<feature type="transmembrane region" description="Helical" evidence="1">
    <location>
        <begin position="512"/>
        <end position="541"/>
    </location>
</feature>
<feature type="transmembrane region" description="Helical" evidence="1">
    <location>
        <begin position="183"/>
        <end position="204"/>
    </location>
</feature>
<feature type="transmembrane region" description="Helical" evidence="1">
    <location>
        <begin position="419"/>
        <end position="435"/>
    </location>
</feature>
<evidence type="ECO:0000313" key="5">
    <source>
        <dbReference type="Proteomes" id="UP001431572"/>
    </source>
</evidence>
<sequence length="680" mass="75512">MTEDAQHNHTKQSSGLIFRLATLGMLLLAFVALLILSTVPPELEVSLLGSNSSKSNLQGLNQFVSVQRTSFSALQIDESSGKTFQRIASDTPATIRLAAFSYHQVSLKLVFQGDPVQVQANGQPLAALPSTPAFKEYQLYFTPVRLDSEGGPFLVLSFTGDAQISAATLDFSRQWQPFLSDSAYLSAIATGLLTLLAVLSLLPGRFRTPLSGLVALVGGLALSVIGLMLTERTLAAGFSGEFNAVAFWLLTGSALYLTMFGLVWSVIAAPIINKDGYTLALYPVLKTPWLAWQARYPTAAATVVIIVANTGLMFLFYGVLLVNDGGWDVLARYWDGPGYLLAAKTFYDPHDSMLALPGFSKYSNIYWSAHFPGYVLLIRVLAPLLGYIAPMFIINFVATLIFGVVLYRLLKDFGYSTKPLWLSVLFLFLPLRWLLYHSVGASEGMALMFIVLSFYAFKKQQWWLAGLWGAGLVVTRANGIFMLGGYGLYLLWEARIGFKMAQAKTTMARISGYIAAINWRAVAGLTLMPLALVAVFSLYAVRYGDFFAYIKIPEDVKHVFPVPLLSLAVSATRSEGNFYYYIIEAAGLALLWRRKLYDLFWLGFIFFVPTLFMLHDDVLRYSLPAFPFVLVVPYAWLLEAKIVRYFAPIALLGVLIYSWSQLGYNKLEGESWRQMLELLK</sequence>
<feature type="transmembrane region" description="Helical" evidence="1">
    <location>
        <begin position="299"/>
        <end position="322"/>
    </location>
</feature>
<protein>
    <recommendedName>
        <fullName evidence="6">Glycosyltransferase RgtA/B/C/D-like domain-containing protein</fullName>
    </recommendedName>
</protein>
<evidence type="ECO:0000313" key="4">
    <source>
        <dbReference type="Proteomes" id="UP000521676"/>
    </source>
</evidence>
<reference evidence="3" key="2">
    <citation type="journal article" date="2024" name="Nature">
        <title>Anoxygenic phototroph of the Chloroflexota uses a type I reaction centre.</title>
        <authorList>
            <person name="Tsuji J.M."/>
            <person name="Shaw N.A."/>
            <person name="Nagashima S."/>
            <person name="Venkiteswaran J.J."/>
            <person name="Schiff S.L."/>
            <person name="Watanabe T."/>
            <person name="Fukui M."/>
            <person name="Hanada S."/>
            <person name="Tank M."/>
            <person name="Neufeld J.D."/>
        </authorList>
    </citation>
    <scope>NUCLEOTIDE SEQUENCE</scope>
    <source>
        <strain evidence="3">L227-S17</strain>
    </source>
</reference>
<keyword evidence="1" id="KW-0472">Membrane</keyword>
<evidence type="ECO:0008006" key="6">
    <source>
        <dbReference type="Google" id="ProtNLM"/>
    </source>
</evidence>
<feature type="transmembrane region" description="Helical" evidence="1">
    <location>
        <begin position="596"/>
        <end position="615"/>
    </location>
</feature>
<evidence type="ECO:0000313" key="2">
    <source>
        <dbReference type="EMBL" id="NWJ48317.1"/>
    </source>
</evidence>
<feature type="transmembrane region" description="Helical" evidence="1">
    <location>
        <begin position="242"/>
        <end position="272"/>
    </location>
</feature>